<dbReference type="OrthoDB" id="46529at2759"/>
<dbReference type="Gene3D" id="3.10.129.10">
    <property type="entry name" value="Hotdog Thioesterase"/>
    <property type="match status" value="1"/>
</dbReference>
<proteinExistence type="inferred from homology"/>
<name>A0A834XIV3_9FABA</name>
<comment type="similarity">
    <text evidence="1">Belongs to the thioesterase PaaI family.</text>
</comment>
<dbReference type="PANTHER" id="PTHR21660:SF12">
    <property type="entry name" value="OS07G0462700 PROTEIN"/>
    <property type="match status" value="1"/>
</dbReference>
<dbReference type="EMBL" id="JAAIUW010000001">
    <property type="protein sequence ID" value="KAF7844596.1"/>
    <property type="molecule type" value="Genomic_DNA"/>
</dbReference>
<feature type="region of interest" description="Disordered" evidence="2">
    <location>
        <begin position="1"/>
        <end position="27"/>
    </location>
</feature>
<dbReference type="AlphaFoldDB" id="A0A834XIV3"/>
<evidence type="ECO:0000256" key="1">
    <source>
        <dbReference type="ARBA" id="ARBA00008324"/>
    </source>
</evidence>
<dbReference type="Pfam" id="PF03061">
    <property type="entry name" value="4HBT"/>
    <property type="match status" value="1"/>
</dbReference>
<dbReference type="GO" id="GO:0047617">
    <property type="term" value="F:fatty acyl-CoA hydrolase activity"/>
    <property type="evidence" value="ECO:0007669"/>
    <property type="project" value="InterPro"/>
</dbReference>
<dbReference type="PANTHER" id="PTHR21660">
    <property type="entry name" value="THIOESTERASE SUPERFAMILY MEMBER-RELATED"/>
    <property type="match status" value="1"/>
</dbReference>
<sequence>MAAKPSSAVQPETLPSSASPNVSAEVDPRSASQTLAFFKSFRLNRSLPDISNTDDFYGAFIRGFLKVDRIQRGRITCTVSVRHPITNLFETMHGGGVAAVAELMAIACARTVVAEDKELFLGELSISYLSGAPINAEVLADASVEKSGRNLTVIGLEFKLKGTGKLIYTARATFYNLPVAKL</sequence>
<dbReference type="InterPro" id="IPR039298">
    <property type="entry name" value="ACOT13"/>
</dbReference>
<dbReference type="SUPFAM" id="SSF54637">
    <property type="entry name" value="Thioesterase/thiol ester dehydrase-isomerase"/>
    <property type="match status" value="1"/>
</dbReference>
<dbReference type="CDD" id="cd03443">
    <property type="entry name" value="PaaI_thioesterase"/>
    <property type="match status" value="1"/>
</dbReference>
<feature type="domain" description="Thioesterase" evidence="3">
    <location>
        <begin position="90"/>
        <end position="164"/>
    </location>
</feature>
<dbReference type="InterPro" id="IPR029069">
    <property type="entry name" value="HotDog_dom_sf"/>
</dbReference>
<comment type="caution">
    <text evidence="4">The sequence shown here is derived from an EMBL/GenBank/DDBJ whole genome shotgun (WGS) entry which is preliminary data.</text>
</comment>
<feature type="compositionally biased region" description="Polar residues" evidence="2">
    <location>
        <begin position="7"/>
        <end position="22"/>
    </location>
</feature>
<gene>
    <name evidence="4" type="ORF">G2W53_001501</name>
</gene>
<keyword evidence="5" id="KW-1185">Reference proteome</keyword>
<reference evidence="4" key="1">
    <citation type="submission" date="2020-09" db="EMBL/GenBank/DDBJ databases">
        <title>Genome-Enabled Discovery of Anthraquinone Biosynthesis in Senna tora.</title>
        <authorList>
            <person name="Kang S.-H."/>
            <person name="Pandey R.P."/>
            <person name="Lee C.-M."/>
            <person name="Sim J.-S."/>
            <person name="Jeong J.-T."/>
            <person name="Choi B.-S."/>
            <person name="Jung M."/>
            <person name="Ginzburg D."/>
            <person name="Zhao K."/>
            <person name="Won S.Y."/>
            <person name="Oh T.-J."/>
            <person name="Yu Y."/>
            <person name="Kim N.-H."/>
            <person name="Lee O.R."/>
            <person name="Lee T.-H."/>
            <person name="Bashyal P."/>
            <person name="Kim T.-S."/>
            <person name="Lee W.-H."/>
            <person name="Kawkins C."/>
            <person name="Kim C.-K."/>
            <person name="Kim J.S."/>
            <person name="Ahn B.O."/>
            <person name="Rhee S.Y."/>
            <person name="Sohng J.K."/>
        </authorList>
    </citation>
    <scope>NUCLEOTIDE SEQUENCE</scope>
    <source>
        <tissue evidence="4">Leaf</tissue>
    </source>
</reference>
<protein>
    <submittedName>
        <fullName evidence="4">Acyl-coenzyme A thioesterase 13-like</fullName>
    </submittedName>
</protein>
<dbReference type="Proteomes" id="UP000634136">
    <property type="component" value="Unassembled WGS sequence"/>
</dbReference>
<dbReference type="InterPro" id="IPR006683">
    <property type="entry name" value="Thioestr_dom"/>
</dbReference>
<evidence type="ECO:0000313" key="5">
    <source>
        <dbReference type="Proteomes" id="UP000634136"/>
    </source>
</evidence>
<evidence type="ECO:0000313" key="4">
    <source>
        <dbReference type="EMBL" id="KAF7844596.1"/>
    </source>
</evidence>
<evidence type="ECO:0000256" key="2">
    <source>
        <dbReference type="SAM" id="MobiDB-lite"/>
    </source>
</evidence>
<organism evidence="4 5">
    <name type="scientific">Senna tora</name>
    <dbReference type="NCBI Taxonomy" id="362788"/>
    <lineage>
        <taxon>Eukaryota</taxon>
        <taxon>Viridiplantae</taxon>
        <taxon>Streptophyta</taxon>
        <taxon>Embryophyta</taxon>
        <taxon>Tracheophyta</taxon>
        <taxon>Spermatophyta</taxon>
        <taxon>Magnoliopsida</taxon>
        <taxon>eudicotyledons</taxon>
        <taxon>Gunneridae</taxon>
        <taxon>Pentapetalae</taxon>
        <taxon>rosids</taxon>
        <taxon>fabids</taxon>
        <taxon>Fabales</taxon>
        <taxon>Fabaceae</taxon>
        <taxon>Caesalpinioideae</taxon>
        <taxon>Cassia clade</taxon>
        <taxon>Senna</taxon>
    </lineage>
</organism>
<accession>A0A834XIV3</accession>
<evidence type="ECO:0000259" key="3">
    <source>
        <dbReference type="Pfam" id="PF03061"/>
    </source>
</evidence>